<dbReference type="Pfam" id="PF00170">
    <property type="entry name" value="bZIP_1"/>
    <property type="match status" value="1"/>
</dbReference>
<feature type="domain" description="BZIP" evidence="8">
    <location>
        <begin position="22"/>
        <end position="74"/>
    </location>
</feature>
<keyword evidence="6" id="KW-0175">Coiled coil</keyword>
<feature type="coiled-coil region" evidence="6">
    <location>
        <begin position="47"/>
        <end position="74"/>
    </location>
</feature>
<organism evidence="9 10">
    <name type="scientific">Kalanchoe fedtschenkoi</name>
    <name type="common">Lavender scallops</name>
    <name type="synonym">South American air plant</name>
    <dbReference type="NCBI Taxonomy" id="63787"/>
    <lineage>
        <taxon>Eukaryota</taxon>
        <taxon>Viridiplantae</taxon>
        <taxon>Streptophyta</taxon>
        <taxon>Embryophyta</taxon>
        <taxon>Tracheophyta</taxon>
        <taxon>Spermatophyta</taxon>
        <taxon>Magnoliopsida</taxon>
        <taxon>eudicotyledons</taxon>
        <taxon>Gunneridae</taxon>
        <taxon>Pentapetalae</taxon>
        <taxon>Saxifragales</taxon>
        <taxon>Crassulaceae</taxon>
        <taxon>Kalanchoe</taxon>
    </lineage>
</organism>
<keyword evidence="3" id="KW-0238">DNA-binding</keyword>
<evidence type="ECO:0000313" key="10">
    <source>
        <dbReference type="Proteomes" id="UP000594263"/>
    </source>
</evidence>
<comment type="subcellular location">
    <subcellularLocation>
        <location evidence="1">Nucleus</location>
    </subcellularLocation>
</comment>
<dbReference type="GO" id="GO:0005634">
    <property type="term" value="C:nucleus"/>
    <property type="evidence" value="ECO:0007669"/>
    <property type="project" value="UniProtKB-SubCell"/>
</dbReference>
<evidence type="ECO:0000313" key="9">
    <source>
        <dbReference type="EnsemblPlants" id="Kaladp0003s0128.1.v1.1.CDS.1"/>
    </source>
</evidence>
<dbReference type="EnsemblPlants" id="Kaladp0003s0128.1.v1.1">
    <property type="protein sequence ID" value="Kaladp0003s0128.1.v1.1.CDS.1"/>
    <property type="gene ID" value="Kaladp0003s0128.v1.1"/>
</dbReference>
<evidence type="ECO:0000256" key="4">
    <source>
        <dbReference type="ARBA" id="ARBA00023163"/>
    </source>
</evidence>
<dbReference type="PANTHER" id="PTHR45764">
    <property type="entry name" value="BZIP TRANSCRIPTION FACTOR 44"/>
    <property type="match status" value="1"/>
</dbReference>
<dbReference type="InterPro" id="IPR004827">
    <property type="entry name" value="bZIP"/>
</dbReference>
<evidence type="ECO:0000256" key="2">
    <source>
        <dbReference type="ARBA" id="ARBA00023015"/>
    </source>
</evidence>
<dbReference type="InterPro" id="IPR045314">
    <property type="entry name" value="bZIP_plant_GBF1"/>
</dbReference>
<dbReference type="SMART" id="SM00338">
    <property type="entry name" value="BRLZ"/>
    <property type="match status" value="1"/>
</dbReference>
<evidence type="ECO:0000256" key="6">
    <source>
        <dbReference type="SAM" id="Coils"/>
    </source>
</evidence>
<dbReference type="Proteomes" id="UP000594263">
    <property type="component" value="Unplaced"/>
</dbReference>
<keyword evidence="5" id="KW-0539">Nucleus</keyword>
<dbReference type="PROSITE" id="PS00036">
    <property type="entry name" value="BZIP_BASIC"/>
    <property type="match status" value="1"/>
</dbReference>
<dbReference type="CDD" id="cd14702">
    <property type="entry name" value="bZIP_plant_GBF1"/>
    <property type="match status" value="1"/>
</dbReference>
<dbReference type="InterPro" id="IPR046347">
    <property type="entry name" value="bZIP_sf"/>
</dbReference>
<dbReference type="GO" id="GO:0045893">
    <property type="term" value="P:positive regulation of DNA-templated transcription"/>
    <property type="evidence" value="ECO:0007669"/>
    <property type="project" value="TreeGrafter"/>
</dbReference>
<evidence type="ECO:0000256" key="1">
    <source>
        <dbReference type="ARBA" id="ARBA00004123"/>
    </source>
</evidence>
<evidence type="ECO:0000256" key="7">
    <source>
        <dbReference type="SAM" id="MobiDB-lite"/>
    </source>
</evidence>
<dbReference type="AlphaFoldDB" id="A0A7N0SVH7"/>
<name>A0A7N0SVH7_KALFE</name>
<keyword evidence="10" id="KW-1185">Reference proteome</keyword>
<reference evidence="9" key="1">
    <citation type="submission" date="2021-01" db="UniProtKB">
        <authorList>
            <consortium name="EnsemblPlants"/>
        </authorList>
    </citation>
    <scope>IDENTIFICATION</scope>
</reference>
<keyword evidence="4" id="KW-0804">Transcription</keyword>
<accession>A0A7N0SVH7</accession>
<dbReference type="PANTHER" id="PTHR45764:SF34">
    <property type="entry name" value="BZIP TRANSCRIPTION FACTOR 53"/>
    <property type="match status" value="1"/>
</dbReference>
<dbReference type="PROSITE" id="PS50217">
    <property type="entry name" value="BZIP"/>
    <property type="match status" value="1"/>
</dbReference>
<dbReference type="SUPFAM" id="SSF57959">
    <property type="entry name" value="Leucine zipper domain"/>
    <property type="match status" value="1"/>
</dbReference>
<dbReference type="Gene3D" id="1.20.5.170">
    <property type="match status" value="1"/>
</dbReference>
<proteinExistence type="predicted"/>
<dbReference type="FunFam" id="1.20.5.170:FF:000020">
    <property type="entry name" value="BZIP transcription factor"/>
    <property type="match status" value="1"/>
</dbReference>
<protein>
    <recommendedName>
        <fullName evidence="8">BZIP domain-containing protein</fullName>
    </recommendedName>
</protein>
<feature type="region of interest" description="Disordered" evidence="7">
    <location>
        <begin position="1"/>
        <end position="47"/>
    </location>
</feature>
<dbReference type="GO" id="GO:0003700">
    <property type="term" value="F:DNA-binding transcription factor activity"/>
    <property type="evidence" value="ECO:0007669"/>
    <property type="project" value="InterPro"/>
</dbReference>
<sequence>MDVKKQAASSGSDGSPLSGVIDEKKRKRMLSNRESARRSRIKKQKQMDDLIGQVSQLRSENDQMMQKIAATEQSYMYVAAERDVLQAEAMALSNRLQSLNEFIFMAEEVHELAVDIPEIPESFVEPWQLPCQAPQFTASANMFHC</sequence>
<dbReference type="GO" id="GO:0046982">
    <property type="term" value="F:protein heterodimerization activity"/>
    <property type="evidence" value="ECO:0007669"/>
    <property type="project" value="UniProtKB-ARBA"/>
</dbReference>
<keyword evidence="2" id="KW-0805">Transcription regulation</keyword>
<dbReference type="OMA" id="VPEANYG"/>
<evidence type="ECO:0000259" key="8">
    <source>
        <dbReference type="PROSITE" id="PS50217"/>
    </source>
</evidence>
<evidence type="ECO:0000256" key="5">
    <source>
        <dbReference type="ARBA" id="ARBA00023242"/>
    </source>
</evidence>
<dbReference type="GO" id="GO:0000976">
    <property type="term" value="F:transcription cis-regulatory region binding"/>
    <property type="evidence" value="ECO:0007669"/>
    <property type="project" value="TreeGrafter"/>
</dbReference>
<dbReference type="Gramene" id="Kaladp0003s0128.1.v1.1">
    <property type="protein sequence ID" value="Kaladp0003s0128.1.v1.1.CDS.1"/>
    <property type="gene ID" value="Kaladp0003s0128.v1.1"/>
</dbReference>
<evidence type="ECO:0000256" key="3">
    <source>
        <dbReference type="ARBA" id="ARBA00023125"/>
    </source>
</evidence>